<organism evidence="3 4">
    <name type="scientific">Pedobacter frigiditerrae</name>
    <dbReference type="NCBI Taxonomy" id="2530452"/>
    <lineage>
        <taxon>Bacteria</taxon>
        <taxon>Pseudomonadati</taxon>
        <taxon>Bacteroidota</taxon>
        <taxon>Sphingobacteriia</taxon>
        <taxon>Sphingobacteriales</taxon>
        <taxon>Sphingobacteriaceae</taxon>
        <taxon>Pedobacter</taxon>
    </lineage>
</organism>
<dbReference type="RefSeq" id="WP_131553551.1">
    <property type="nucleotide sequence ID" value="NZ_SJSK01000003.1"/>
</dbReference>
<evidence type="ECO:0000256" key="1">
    <source>
        <dbReference type="SAM" id="SignalP"/>
    </source>
</evidence>
<dbReference type="InterPro" id="IPR005151">
    <property type="entry name" value="Tail-specific_protease"/>
</dbReference>
<dbReference type="Gene3D" id="2.30.42.10">
    <property type="match status" value="1"/>
</dbReference>
<dbReference type="GO" id="GO:0006508">
    <property type="term" value="P:proteolysis"/>
    <property type="evidence" value="ECO:0007669"/>
    <property type="project" value="InterPro"/>
</dbReference>
<feature type="domain" description="Tail specific protease" evidence="2">
    <location>
        <begin position="564"/>
        <end position="716"/>
    </location>
</feature>
<sequence length="741" mass="83523">MKRPFLTLVCIFTSLIVNAQGIPQKQKVANLETFTRLCGYVRYFHPSDEAANLNWDKFIYYGSKEVENAANQKELVEKLKGLFNPIAPAVQLIEENNAKPFDLKSISPPNKVGMKEITWQHYGLGSEGGFYKSARTNRGFKTKDPTRAEIGGASSSIKAEAYRGKKFRLKAWMRTDVKDGQGQFWVRVDREGKSYGFFNNMDDRPIKSKEWKAYEIAGTIDIDASYLYFGAFLVSEGKIWIDNFTLEIEENGIWNKIPLQNSSFEQADTQGWYTKSKGYNYATVKDDHVDGQQALLISDNSSYEIIKSIFDEKLAFGAYFTKPIGNGLKCMVPQVLLGDERQTYPSANANLLKELQQRMAKASPDLFDASDVYTRLTSINIAWNVFQHFFPYKEEIKLEWEKELPLALDAAYKSNTRQEFGQVLRVMTAKLKDGHVSVTFGQQNYYSIQADVACVENKLLISHADDTVPLKVGDIILSINGIPALDYFNNIKSEISGSDQWKNSNATRQFLQGYKDTAFTLKVSRDGKEQEFSFTRANLRKSPEQAKTRKLADGVYYVNIGNTEMKDITAMLPEFTTAKAIICDLRGYPRGNHDLISYLLTKKDKDEWMFVPKIISPDYQNVTYTGLGWEMTPKKPHISAKIIFITGGGAVSYAESYMGFIKHYKLATIVGQPTAGANGDVNAFVLPGNYSIRFTGLKVKLHDGGQMFSLGIQPDVFVNQTISGITAGKDEYLEKALALIK</sequence>
<dbReference type="InterPro" id="IPR036034">
    <property type="entry name" value="PDZ_sf"/>
</dbReference>
<dbReference type="Proteomes" id="UP000292884">
    <property type="component" value="Unassembled WGS sequence"/>
</dbReference>
<dbReference type="Pfam" id="PF03572">
    <property type="entry name" value="Peptidase_S41"/>
    <property type="match status" value="1"/>
</dbReference>
<protein>
    <submittedName>
        <fullName evidence="3">Peptidase S41</fullName>
    </submittedName>
</protein>
<keyword evidence="4" id="KW-1185">Reference proteome</keyword>
<dbReference type="GO" id="GO:0030288">
    <property type="term" value="C:outer membrane-bounded periplasmic space"/>
    <property type="evidence" value="ECO:0007669"/>
    <property type="project" value="TreeGrafter"/>
</dbReference>
<dbReference type="GO" id="GO:0008236">
    <property type="term" value="F:serine-type peptidase activity"/>
    <property type="evidence" value="ECO:0007669"/>
    <property type="project" value="InterPro"/>
</dbReference>
<dbReference type="GO" id="GO:0004175">
    <property type="term" value="F:endopeptidase activity"/>
    <property type="evidence" value="ECO:0007669"/>
    <property type="project" value="TreeGrafter"/>
</dbReference>
<keyword evidence="1" id="KW-0732">Signal</keyword>
<dbReference type="Gene3D" id="2.60.120.260">
    <property type="entry name" value="Galactose-binding domain-like"/>
    <property type="match status" value="1"/>
</dbReference>
<dbReference type="SUPFAM" id="SSF52096">
    <property type="entry name" value="ClpP/crotonase"/>
    <property type="match status" value="1"/>
</dbReference>
<dbReference type="Gene3D" id="3.90.226.10">
    <property type="entry name" value="2-enoyl-CoA Hydratase, Chain A, domain 1"/>
    <property type="match status" value="1"/>
</dbReference>
<accession>A0A4R0MSZ2</accession>
<dbReference type="EMBL" id="SJSK01000003">
    <property type="protein sequence ID" value="TCC90149.1"/>
    <property type="molecule type" value="Genomic_DNA"/>
</dbReference>
<reference evidence="3 4" key="1">
    <citation type="submission" date="2019-02" db="EMBL/GenBank/DDBJ databases">
        <title>Pedobacter sp. RP-1-13 sp. nov., isolated from Arctic soil.</title>
        <authorList>
            <person name="Dahal R.H."/>
        </authorList>
    </citation>
    <scope>NUCLEOTIDE SEQUENCE [LARGE SCALE GENOMIC DNA]</scope>
    <source>
        <strain evidence="3 4">RP-1-13</strain>
    </source>
</reference>
<dbReference type="AlphaFoldDB" id="A0A4R0MSZ2"/>
<dbReference type="GO" id="GO:0007165">
    <property type="term" value="P:signal transduction"/>
    <property type="evidence" value="ECO:0007669"/>
    <property type="project" value="TreeGrafter"/>
</dbReference>
<comment type="caution">
    <text evidence="3">The sequence shown here is derived from an EMBL/GenBank/DDBJ whole genome shotgun (WGS) entry which is preliminary data.</text>
</comment>
<proteinExistence type="predicted"/>
<dbReference type="PANTHER" id="PTHR32060:SF30">
    <property type="entry name" value="CARBOXY-TERMINAL PROCESSING PROTEASE CTPA"/>
    <property type="match status" value="1"/>
</dbReference>
<dbReference type="InterPro" id="IPR029045">
    <property type="entry name" value="ClpP/crotonase-like_dom_sf"/>
</dbReference>
<name>A0A4R0MSZ2_9SPHI</name>
<dbReference type="OrthoDB" id="5379939at2"/>
<feature type="signal peptide" evidence="1">
    <location>
        <begin position="1"/>
        <end position="19"/>
    </location>
</feature>
<gene>
    <name evidence="3" type="ORF">EZ428_12740</name>
</gene>
<evidence type="ECO:0000259" key="2">
    <source>
        <dbReference type="Pfam" id="PF03572"/>
    </source>
</evidence>
<dbReference type="PANTHER" id="PTHR32060">
    <property type="entry name" value="TAIL-SPECIFIC PROTEASE"/>
    <property type="match status" value="1"/>
</dbReference>
<feature type="chain" id="PRO_5020483444" evidence="1">
    <location>
        <begin position="20"/>
        <end position="741"/>
    </location>
</feature>
<evidence type="ECO:0000313" key="3">
    <source>
        <dbReference type="EMBL" id="TCC90149.1"/>
    </source>
</evidence>
<evidence type="ECO:0000313" key="4">
    <source>
        <dbReference type="Proteomes" id="UP000292884"/>
    </source>
</evidence>